<dbReference type="GO" id="GO:0009306">
    <property type="term" value="P:protein secretion"/>
    <property type="evidence" value="ECO:0007669"/>
    <property type="project" value="EnsemblFungi"/>
</dbReference>
<dbReference type="GO" id="GO:0032126">
    <property type="term" value="C:eisosome"/>
    <property type="evidence" value="ECO:0007669"/>
    <property type="project" value="TreeGrafter"/>
</dbReference>
<evidence type="ECO:0000256" key="3">
    <source>
        <dbReference type="ARBA" id="ARBA00022989"/>
    </source>
</evidence>
<evidence type="ECO:0000259" key="6">
    <source>
        <dbReference type="Pfam" id="PF01284"/>
    </source>
</evidence>
<protein>
    <recommendedName>
        <fullName evidence="6">MARVEL domain-containing protein</fullName>
    </recommendedName>
</protein>
<dbReference type="InterPro" id="IPR008253">
    <property type="entry name" value="Marvel"/>
</dbReference>
<dbReference type="GO" id="GO:0072659">
    <property type="term" value="P:protein localization to plasma membrane"/>
    <property type="evidence" value="ECO:0007669"/>
    <property type="project" value="EnsemblFungi"/>
</dbReference>
<keyword evidence="3 5" id="KW-1133">Transmembrane helix</keyword>
<reference evidence="7 8" key="1">
    <citation type="journal article" date="2011" name="Proc. Natl. Acad. Sci. U.S.A.">
        <title>Evolutionary erosion of yeast sex chromosomes by mating-type switching accidents.</title>
        <authorList>
            <person name="Gordon J.L."/>
            <person name="Armisen D."/>
            <person name="Proux-Wera E."/>
            <person name="Oheigeartaigh S.S."/>
            <person name="Byrne K.P."/>
            <person name="Wolfe K.H."/>
        </authorList>
    </citation>
    <scope>NUCLEOTIDE SEQUENCE [LARGE SCALE GENOMIC DNA]</scope>
    <source>
        <strain evidence="8">ATCC 76901 / BCRC 22586 / CBS 4309 / NBRC 1992 / NRRL Y-12630</strain>
    </source>
</reference>
<dbReference type="PANTHER" id="PTHR28165">
    <property type="entry name" value="NON-CLASSICAL EXPORT PROTEIN 2-RELATED"/>
    <property type="match status" value="1"/>
</dbReference>
<dbReference type="KEGG" id="ncs:NCAS_0E00800"/>
<dbReference type="FunCoup" id="G0VF85">
    <property type="interactions" value="123"/>
</dbReference>
<dbReference type="Pfam" id="PF01284">
    <property type="entry name" value="MARVEL"/>
    <property type="match status" value="1"/>
</dbReference>
<dbReference type="InterPro" id="IPR052649">
    <property type="entry name" value="NCE102-like"/>
</dbReference>
<dbReference type="OMA" id="NSRINYC"/>
<name>G0VF85_NAUCA</name>
<keyword evidence="4 5" id="KW-0472">Membrane</keyword>
<evidence type="ECO:0000256" key="4">
    <source>
        <dbReference type="ARBA" id="ARBA00023136"/>
    </source>
</evidence>
<dbReference type="OrthoDB" id="5423111at2759"/>
<dbReference type="GO" id="GO:0070941">
    <property type="term" value="P:eisosome assembly"/>
    <property type="evidence" value="ECO:0007669"/>
    <property type="project" value="EnsemblFungi"/>
</dbReference>
<dbReference type="HOGENOM" id="CLU_098356_1_0_1"/>
<evidence type="ECO:0000313" key="7">
    <source>
        <dbReference type="EMBL" id="CCC70150.1"/>
    </source>
</evidence>
<feature type="transmembrane region" description="Helical" evidence="5">
    <location>
        <begin position="64"/>
        <end position="90"/>
    </location>
</feature>
<dbReference type="GO" id="GO:0060237">
    <property type="term" value="P:regulation of fungal-type cell wall organization"/>
    <property type="evidence" value="ECO:0007669"/>
    <property type="project" value="EnsemblFungi"/>
</dbReference>
<keyword evidence="8" id="KW-1185">Reference proteome</keyword>
<comment type="subcellular location">
    <subcellularLocation>
        <location evidence="1">Membrane</location>
        <topology evidence="1">Multi-pass membrane protein</topology>
    </subcellularLocation>
</comment>
<feature type="transmembrane region" description="Helical" evidence="5">
    <location>
        <begin position="40"/>
        <end position="58"/>
    </location>
</feature>
<proteinExistence type="predicted"/>
<dbReference type="PANTHER" id="PTHR28165:SF1">
    <property type="entry name" value="NON-CLASSICAL EXPORT PROTEIN 2-RELATED"/>
    <property type="match status" value="1"/>
</dbReference>
<evidence type="ECO:0000256" key="5">
    <source>
        <dbReference type="SAM" id="Phobius"/>
    </source>
</evidence>
<dbReference type="GO" id="GO:0070250">
    <property type="term" value="C:mating projection membrane"/>
    <property type="evidence" value="ECO:0007669"/>
    <property type="project" value="EnsemblFungi"/>
</dbReference>
<dbReference type="GO" id="GO:0061091">
    <property type="term" value="P:regulation of phospholipid translocation"/>
    <property type="evidence" value="ECO:0007669"/>
    <property type="project" value="EnsemblFungi"/>
</dbReference>
<organism evidence="7 8">
    <name type="scientific">Naumovozyma castellii</name>
    <name type="common">Yeast</name>
    <name type="synonym">Saccharomyces castellii</name>
    <dbReference type="NCBI Taxonomy" id="27288"/>
    <lineage>
        <taxon>Eukaryota</taxon>
        <taxon>Fungi</taxon>
        <taxon>Dikarya</taxon>
        <taxon>Ascomycota</taxon>
        <taxon>Saccharomycotina</taxon>
        <taxon>Saccharomycetes</taxon>
        <taxon>Saccharomycetales</taxon>
        <taxon>Saccharomycetaceae</taxon>
        <taxon>Naumovozyma</taxon>
    </lineage>
</organism>
<evidence type="ECO:0000313" key="8">
    <source>
        <dbReference type="Proteomes" id="UP000001640"/>
    </source>
</evidence>
<dbReference type="InParanoid" id="G0VF85"/>
<evidence type="ECO:0000256" key="2">
    <source>
        <dbReference type="ARBA" id="ARBA00022692"/>
    </source>
</evidence>
<feature type="transmembrane region" description="Helical" evidence="5">
    <location>
        <begin position="122"/>
        <end position="140"/>
    </location>
</feature>
<dbReference type="GO" id="GO:0097576">
    <property type="term" value="P:vacuole fusion"/>
    <property type="evidence" value="ECO:0007669"/>
    <property type="project" value="EnsemblFungi"/>
</dbReference>
<feature type="transmembrane region" description="Helical" evidence="5">
    <location>
        <begin position="12"/>
        <end position="28"/>
    </location>
</feature>
<dbReference type="AlphaFoldDB" id="G0VF85"/>
<feature type="domain" description="MARVEL" evidence="6">
    <location>
        <begin position="6"/>
        <end position="139"/>
    </location>
</feature>
<dbReference type="RefSeq" id="XP_003676511.1">
    <property type="nucleotide sequence ID" value="XM_003676463.1"/>
</dbReference>
<dbReference type="GO" id="GO:0033101">
    <property type="term" value="C:cellular bud membrane"/>
    <property type="evidence" value="ECO:0007669"/>
    <property type="project" value="EnsemblFungi"/>
</dbReference>
<dbReference type="EMBL" id="HE576756">
    <property type="protein sequence ID" value="CCC70150.1"/>
    <property type="molecule type" value="Genomic_DNA"/>
</dbReference>
<accession>G0VF85</accession>
<gene>
    <name evidence="7" type="primary">NCAS0E00800</name>
    <name evidence="7" type="ordered locus">NCAS_0E00800</name>
</gene>
<dbReference type="GeneID" id="96903783"/>
<keyword evidence="2 5" id="KW-0812">Transmembrane</keyword>
<sequence>MLGVADNLLRILNAVFLVICIGLNSALLNTKTHNNSRINYCMFTCAYCLTTDSIYGIFANFFDILALPALCFCLDFLNFAFTFVAGTVLATGIRAHSCKSEHYVNSNKITQGFKNRCRESQALVAFFYFSMAIFLAKLIMSTINMIQNGAFTQHIGRRRRRNAAEIGVPSISQV</sequence>
<dbReference type="eggNOG" id="ENOG502RZW2">
    <property type="taxonomic scope" value="Eukaryota"/>
</dbReference>
<dbReference type="Proteomes" id="UP000001640">
    <property type="component" value="Chromosome 5"/>
</dbReference>
<reference key="2">
    <citation type="submission" date="2011-08" db="EMBL/GenBank/DDBJ databases">
        <title>Genome sequence of Naumovozyma castellii.</title>
        <authorList>
            <person name="Gordon J.L."/>
            <person name="Armisen D."/>
            <person name="Proux-Wera E."/>
            <person name="OhEigeartaigh S.S."/>
            <person name="Byrne K.P."/>
            <person name="Wolfe K.H."/>
        </authorList>
    </citation>
    <scope>NUCLEOTIDE SEQUENCE</scope>
    <source>
        <strain>Type strain:CBS 4309</strain>
    </source>
</reference>
<evidence type="ECO:0000256" key="1">
    <source>
        <dbReference type="ARBA" id="ARBA00004141"/>
    </source>
</evidence>
<dbReference type="GO" id="GO:0007009">
    <property type="term" value="P:plasma membrane organization"/>
    <property type="evidence" value="ECO:0007669"/>
    <property type="project" value="EnsemblFungi"/>
</dbReference>